<evidence type="ECO:0008006" key="3">
    <source>
        <dbReference type="Google" id="ProtNLM"/>
    </source>
</evidence>
<reference evidence="1 2" key="1">
    <citation type="submission" date="2016-05" db="EMBL/GenBank/DDBJ databases">
        <title>Niabella ginsenosidivorans BS26 whole genome sequencing.</title>
        <authorList>
            <person name="Im W.T."/>
            <person name="Siddiqi M.Z."/>
        </authorList>
    </citation>
    <scope>NUCLEOTIDE SEQUENCE [LARGE SCALE GENOMIC DNA]</scope>
    <source>
        <strain evidence="1 2">BS26</strain>
    </source>
</reference>
<dbReference type="Proteomes" id="UP000077667">
    <property type="component" value="Chromosome"/>
</dbReference>
<name>A0A1A9I193_9BACT</name>
<dbReference type="KEGG" id="nia:A8C56_05340"/>
<dbReference type="AlphaFoldDB" id="A0A1A9I193"/>
<gene>
    <name evidence="1" type="ORF">A8C56_05340</name>
</gene>
<proteinExistence type="predicted"/>
<accession>A0A1A9I193</accession>
<sequence length="61" mass="7080">MLLFFNRRKTNPVIVITFTQSGKNEPRHFITILLLKSGMQLRPVGWFQSDEQEHSGVILPL</sequence>
<organism evidence="1 2">
    <name type="scientific">Niabella ginsenosidivorans</name>
    <dbReference type="NCBI Taxonomy" id="1176587"/>
    <lineage>
        <taxon>Bacteria</taxon>
        <taxon>Pseudomonadati</taxon>
        <taxon>Bacteroidota</taxon>
        <taxon>Chitinophagia</taxon>
        <taxon>Chitinophagales</taxon>
        <taxon>Chitinophagaceae</taxon>
        <taxon>Niabella</taxon>
    </lineage>
</organism>
<evidence type="ECO:0000313" key="2">
    <source>
        <dbReference type="Proteomes" id="UP000077667"/>
    </source>
</evidence>
<protein>
    <recommendedName>
        <fullName evidence="3">Arm DNA-binding domain-containing protein</fullName>
    </recommendedName>
</protein>
<keyword evidence="2" id="KW-1185">Reference proteome</keyword>
<dbReference type="EMBL" id="CP015772">
    <property type="protein sequence ID" value="ANH80490.1"/>
    <property type="molecule type" value="Genomic_DNA"/>
</dbReference>
<evidence type="ECO:0000313" key="1">
    <source>
        <dbReference type="EMBL" id="ANH80490.1"/>
    </source>
</evidence>